<dbReference type="InterPro" id="IPR036291">
    <property type="entry name" value="NAD(P)-bd_dom_sf"/>
</dbReference>
<dbReference type="Gene3D" id="3.40.50.720">
    <property type="entry name" value="NAD(P)-binding Rossmann-like Domain"/>
    <property type="match status" value="1"/>
</dbReference>
<gene>
    <name evidence="3" type="ORF">RT717_04045</name>
</gene>
<keyword evidence="4" id="KW-1185">Reference proteome</keyword>
<dbReference type="PANTHER" id="PTHR43205">
    <property type="entry name" value="PROSTAGLANDIN REDUCTASE"/>
    <property type="match status" value="1"/>
</dbReference>
<dbReference type="Gene3D" id="3.90.180.10">
    <property type="entry name" value="Medium-chain alcohol dehydrogenases, catalytic domain"/>
    <property type="match status" value="1"/>
</dbReference>
<name>A0ABZ0IT60_9BACT</name>
<organism evidence="3 4">
    <name type="scientific">Imperialibacter roseus</name>
    <dbReference type="NCBI Taxonomy" id="1324217"/>
    <lineage>
        <taxon>Bacteria</taxon>
        <taxon>Pseudomonadati</taxon>
        <taxon>Bacteroidota</taxon>
        <taxon>Cytophagia</taxon>
        <taxon>Cytophagales</taxon>
        <taxon>Flammeovirgaceae</taxon>
        <taxon>Imperialibacter</taxon>
    </lineage>
</organism>
<accession>A0ABZ0IT60</accession>
<evidence type="ECO:0000256" key="1">
    <source>
        <dbReference type="ARBA" id="ARBA00023002"/>
    </source>
</evidence>
<dbReference type="EMBL" id="CP136051">
    <property type="protein sequence ID" value="WOK07796.1"/>
    <property type="molecule type" value="Genomic_DNA"/>
</dbReference>
<dbReference type="RefSeq" id="WP_317490448.1">
    <property type="nucleotide sequence ID" value="NZ_CP136051.1"/>
</dbReference>
<dbReference type="SUPFAM" id="SSF51735">
    <property type="entry name" value="NAD(P)-binding Rossmann-fold domains"/>
    <property type="match status" value="1"/>
</dbReference>
<evidence type="ECO:0000313" key="4">
    <source>
        <dbReference type="Proteomes" id="UP001302349"/>
    </source>
</evidence>
<dbReference type="PANTHER" id="PTHR43205:SF7">
    <property type="entry name" value="PROSTAGLANDIN REDUCTASE 1"/>
    <property type="match status" value="1"/>
</dbReference>
<protein>
    <submittedName>
        <fullName evidence="3">NADP-dependent oxidoreductase</fullName>
    </submittedName>
</protein>
<proteinExistence type="predicted"/>
<sequence length="332" mass="36085">MTTQQIVLAARPVGTPTKDTFRFETTEVPALHAGQVLLQGLYYSVDPYMRGRMSDAKSYAPPFEVGKPFYGGVVAKVLSSKSDLFKEGDVVLGMLSWQQQIVANEKELRKVDTTIAPASYYLGILGMPGLTAYFGLMHIGKPKAGETVVVSGAAGAVGVLVGQMAKIHGCRVVGIAGTDEKVALIKKEFAFDEAINYKTTPNMRLAIKEACPNGVDIYFDNVGGPISDAVISNINFHARIPLCGQISLYNNTEMASGPRLQPMLLTRSVLMQGFIVFNFQDKYPEGFKHLAQWVKEGKLKTTETIIDGFDQLPTALLGLFKGHNTGKMLVKA</sequence>
<reference evidence="3 4" key="1">
    <citation type="journal article" date="2023" name="Microbiol. Resour. Announc.">
        <title>Complete Genome Sequence of Imperialibacter roseus strain P4T.</title>
        <authorList>
            <person name="Tizabi D.R."/>
            <person name="Bachvaroff T."/>
            <person name="Hill R.T."/>
        </authorList>
    </citation>
    <scope>NUCLEOTIDE SEQUENCE [LARGE SCALE GENOMIC DNA]</scope>
    <source>
        <strain evidence="3 4">P4T</strain>
    </source>
</reference>
<evidence type="ECO:0000259" key="2">
    <source>
        <dbReference type="SMART" id="SM00829"/>
    </source>
</evidence>
<keyword evidence="1" id="KW-0560">Oxidoreductase</keyword>
<dbReference type="InterPro" id="IPR011032">
    <property type="entry name" value="GroES-like_sf"/>
</dbReference>
<dbReference type="SUPFAM" id="SSF50129">
    <property type="entry name" value="GroES-like"/>
    <property type="match status" value="2"/>
</dbReference>
<dbReference type="InterPro" id="IPR045010">
    <property type="entry name" value="MDR_fam"/>
</dbReference>
<dbReference type="Pfam" id="PF16884">
    <property type="entry name" value="ADH_N_2"/>
    <property type="match status" value="1"/>
</dbReference>
<dbReference type="SMART" id="SM00829">
    <property type="entry name" value="PKS_ER"/>
    <property type="match status" value="1"/>
</dbReference>
<dbReference type="InterPro" id="IPR013149">
    <property type="entry name" value="ADH-like_C"/>
</dbReference>
<dbReference type="Proteomes" id="UP001302349">
    <property type="component" value="Chromosome"/>
</dbReference>
<dbReference type="CDD" id="cd05288">
    <property type="entry name" value="PGDH"/>
    <property type="match status" value="1"/>
</dbReference>
<dbReference type="InterPro" id="IPR020843">
    <property type="entry name" value="ER"/>
</dbReference>
<dbReference type="Pfam" id="PF00107">
    <property type="entry name" value="ADH_zinc_N"/>
    <property type="match status" value="1"/>
</dbReference>
<evidence type="ECO:0000313" key="3">
    <source>
        <dbReference type="EMBL" id="WOK07796.1"/>
    </source>
</evidence>
<feature type="domain" description="Enoyl reductase (ER)" evidence="2">
    <location>
        <begin position="14"/>
        <end position="330"/>
    </location>
</feature>
<dbReference type="InterPro" id="IPR041694">
    <property type="entry name" value="ADH_N_2"/>
</dbReference>